<dbReference type="AlphaFoldDB" id="C6SBJ3"/>
<name>C6SBJ3_NEIME</name>
<accession>C6SBJ3</accession>
<dbReference type="EMBL" id="AM889137">
    <property type="protein sequence ID" value="CBA05010.1"/>
    <property type="molecule type" value="Genomic_DNA"/>
</dbReference>
<evidence type="ECO:0000313" key="1">
    <source>
        <dbReference type="EMBL" id="CBA05010.1"/>
    </source>
</evidence>
<protein>
    <submittedName>
        <fullName evidence="1">Uncharacterized protein</fullName>
    </submittedName>
</protein>
<sequence length="31" mass="3332">MTVIFSMPSETPPTVQTAYPTKGTLCCKPTT</sequence>
<proteinExistence type="predicted"/>
<gene>
    <name evidence="1" type="ORF">NME_0655</name>
</gene>
<organism evidence="1">
    <name type="scientific">Neisseria meningitidis alpha153</name>
    <dbReference type="NCBI Taxonomy" id="663926"/>
    <lineage>
        <taxon>Bacteria</taxon>
        <taxon>Pseudomonadati</taxon>
        <taxon>Pseudomonadota</taxon>
        <taxon>Betaproteobacteria</taxon>
        <taxon>Neisseriales</taxon>
        <taxon>Neisseriaceae</taxon>
        <taxon>Neisseria</taxon>
    </lineage>
</organism>
<reference evidence="1" key="1">
    <citation type="journal article" date="2008" name="Proc. Natl. Acad. Sci. U.S.A.">
        <title>Whole-genome comparison of disease and carriage strains provides insights into virulence evolution in Neisseria meningitidis.</title>
        <authorList>
            <person name="Schoen C."/>
            <person name="Blom J."/>
            <person name="Claus H."/>
            <person name="Schramm-Glueck A."/>
            <person name="Brandt P."/>
            <person name="Mueller T."/>
            <person name="Goesmann A."/>
            <person name="Joseph B."/>
            <person name="Konietzny S."/>
            <person name="Kurzai O."/>
            <person name="Schmitt C."/>
            <person name="Friedrich T."/>
            <person name="Linke B."/>
            <person name="Vogel U."/>
            <person name="Frosch M."/>
        </authorList>
    </citation>
    <scope>NUCLEOTIDE SEQUENCE</scope>
    <source>
        <strain evidence="1">Alpha153</strain>
    </source>
</reference>